<dbReference type="PANTHER" id="PTHR45883:SF7">
    <property type="entry name" value="TPR REPEAT-CONTAINING THIOREDOXIN TDX"/>
    <property type="match status" value="1"/>
</dbReference>
<keyword evidence="4" id="KW-0802">TPR repeat</keyword>
<dbReference type="SUPFAM" id="SSF52833">
    <property type="entry name" value="Thioredoxin-like"/>
    <property type="match status" value="1"/>
</dbReference>
<gene>
    <name evidence="12" type="ORF">DCAR_0103746</name>
</gene>
<dbReference type="PROSITE" id="PS51352">
    <property type="entry name" value="THIOREDOXIN_2"/>
    <property type="match status" value="1"/>
</dbReference>
<keyword evidence="7" id="KW-0676">Redox-active center</keyword>
<evidence type="ECO:0000256" key="1">
    <source>
        <dbReference type="ARBA" id="ARBA00008987"/>
    </source>
</evidence>
<dbReference type="Gene3D" id="6.10.250.3420">
    <property type="match status" value="1"/>
</dbReference>
<dbReference type="AlphaFoldDB" id="A0AAF0W7A4"/>
<dbReference type="CDD" id="cd02947">
    <property type="entry name" value="TRX_family"/>
    <property type="match status" value="1"/>
</dbReference>
<organism evidence="12 13">
    <name type="scientific">Daucus carota subsp. sativus</name>
    <name type="common">Carrot</name>
    <dbReference type="NCBI Taxonomy" id="79200"/>
    <lineage>
        <taxon>Eukaryota</taxon>
        <taxon>Viridiplantae</taxon>
        <taxon>Streptophyta</taxon>
        <taxon>Embryophyta</taxon>
        <taxon>Tracheophyta</taxon>
        <taxon>Spermatophyta</taxon>
        <taxon>Magnoliopsida</taxon>
        <taxon>eudicotyledons</taxon>
        <taxon>Gunneridae</taxon>
        <taxon>Pentapetalae</taxon>
        <taxon>asterids</taxon>
        <taxon>campanulids</taxon>
        <taxon>Apiales</taxon>
        <taxon>Apiaceae</taxon>
        <taxon>Apioideae</taxon>
        <taxon>Scandiceae</taxon>
        <taxon>Daucinae</taxon>
        <taxon>Daucus</taxon>
        <taxon>Daucus sect. Daucus</taxon>
    </lineage>
</organism>
<dbReference type="InterPro" id="IPR017937">
    <property type="entry name" value="Thioredoxin_CS"/>
</dbReference>
<dbReference type="FunFam" id="3.40.30.10:FF:000240">
    <property type="entry name" value="TPR repeat-containing thioredoxin TDX"/>
    <property type="match status" value="1"/>
</dbReference>
<keyword evidence="3" id="KW-0677">Repeat</keyword>
<feature type="compositionally biased region" description="Polar residues" evidence="10">
    <location>
        <begin position="243"/>
        <end position="258"/>
    </location>
</feature>
<keyword evidence="2" id="KW-0813">Transport</keyword>
<dbReference type="SMART" id="SM00028">
    <property type="entry name" value="TPR"/>
    <property type="match status" value="3"/>
</dbReference>
<name>A0AAF0W7A4_DAUCS</name>
<evidence type="ECO:0000313" key="12">
    <source>
        <dbReference type="EMBL" id="WOG84562.1"/>
    </source>
</evidence>
<evidence type="ECO:0000256" key="10">
    <source>
        <dbReference type="SAM" id="MobiDB-lite"/>
    </source>
</evidence>
<proteinExistence type="inferred from homology"/>
<dbReference type="CDD" id="cd14438">
    <property type="entry name" value="Hip_N"/>
    <property type="match status" value="1"/>
</dbReference>
<dbReference type="Pfam" id="PF18253">
    <property type="entry name" value="HipN"/>
    <property type="match status" value="1"/>
</dbReference>
<evidence type="ECO:0000256" key="4">
    <source>
        <dbReference type="ARBA" id="ARBA00022803"/>
    </source>
</evidence>
<dbReference type="Pfam" id="PF00085">
    <property type="entry name" value="Thioredoxin"/>
    <property type="match status" value="1"/>
</dbReference>
<dbReference type="InterPro" id="IPR034649">
    <property type="entry name" value="Hip_N"/>
</dbReference>
<dbReference type="Gene3D" id="3.40.30.10">
    <property type="entry name" value="Glutaredoxin"/>
    <property type="match status" value="1"/>
</dbReference>
<dbReference type="SUPFAM" id="SSF48452">
    <property type="entry name" value="TPR-like"/>
    <property type="match status" value="1"/>
</dbReference>
<dbReference type="PROSITE" id="PS00194">
    <property type="entry name" value="THIOREDOXIN_1"/>
    <property type="match status" value="1"/>
</dbReference>
<evidence type="ECO:0000256" key="7">
    <source>
        <dbReference type="ARBA" id="ARBA00023284"/>
    </source>
</evidence>
<evidence type="ECO:0000256" key="2">
    <source>
        <dbReference type="ARBA" id="ARBA00022448"/>
    </source>
</evidence>
<evidence type="ECO:0000256" key="3">
    <source>
        <dbReference type="ARBA" id="ARBA00022737"/>
    </source>
</evidence>
<evidence type="ECO:0000256" key="5">
    <source>
        <dbReference type="ARBA" id="ARBA00022982"/>
    </source>
</evidence>
<dbReference type="InterPro" id="IPR019734">
    <property type="entry name" value="TPR_rpt"/>
</dbReference>
<protein>
    <recommendedName>
        <fullName evidence="8">TPR repeat-containing thioredoxin TDX</fullName>
    </recommendedName>
    <alternativeName>
        <fullName evidence="9">Tetratricoredoxin</fullName>
    </alternativeName>
</protein>
<keyword evidence="13" id="KW-1185">Reference proteome</keyword>
<sequence length="367" mass="40911">MENSKVAELKLLVEQLKLNPSLLENPDLSFFSHYLHSMGATFPPASNSVRDDDVVESDIELDDADVVESDNDPPQKMGDSSIEVSEENLDAAQALKIKAMDALEKGMLAVISLLNEAIDYLTEAITLNPHSAILYATRASIFVKMKKPNAAIRDAEAALKVNPDSAKGHKTRGLAMAMLGSWEEAAHDLHFASRLDYDEEINSVLKKVEPNVKKIEEHRRKYERLKKEKELKRVEQERQRRQAAQNSPNKVRNEQTTHGQVIGIHTTGELETISSAASKASRLLVIYFTATWCGPCRYLSPTYVNLAGKYQKVCFLKVDIDEAQAVARLWNVSSVPTIFFIKNGKEVDKVVGADKNALEKKIIQHAG</sequence>
<evidence type="ECO:0000256" key="8">
    <source>
        <dbReference type="ARBA" id="ARBA00074081"/>
    </source>
</evidence>
<evidence type="ECO:0000256" key="6">
    <source>
        <dbReference type="ARBA" id="ARBA00023157"/>
    </source>
</evidence>
<reference evidence="12" key="1">
    <citation type="journal article" date="2016" name="Nat. Genet.">
        <title>A high-quality carrot genome assembly provides new insights into carotenoid accumulation and asterid genome evolution.</title>
        <authorList>
            <person name="Iorizzo M."/>
            <person name="Ellison S."/>
            <person name="Senalik D."/>
            <person name="Zeng P."/>
            <person name="Satapoomin P."/>
            <person name="Huang J."/>
            <person name="Bowman M."/>
            <person name="Iovene M."/>
            <person name="Sanseverino W."/>
            <person name="Cavagnaro P."/>
            <person name="Yildiz M."/>
            <person name="Macko-Podgorni A."/>
            <person name="Moranska E."/>
            <person name="Grzebelus E."/>
            <person name="Grzebelus D."/>
            <person name="Ashrafi H."/>
            <person name="Zheng Z."/>
            <person name="Cheng S."/>
            <person name="Spooner D."/>
            <person name="Van Deynze A."/>
            <person name="Simon P."/>
        </authorList>
    </citation>
    <scope>NUCLEOTIDE SEQUENCE</scope>
    <source>
        <tissue evidence="12">Leaf</tissue>
    </source>
</reference>
<dbReference type="PANTHER" id="PTHR45883">
    <property type="entry name" value="HSC70-INTERACTING PROTEIN"/>
    <property type="match status" value="1"/>
</dbReference>
<dbReference type="PRINTS" id="PR00421">
    <property type="entry name" value="THIOREDOXIN"/>
</dbReference>
<feature type="domain" description="Thioredoxin" evidence="11">
    <location>
        <begin position="241"/>
        <end position="367"/>
    </location>
</feature>
<evidence type="ECO:0000256" key="9">
    <source>
        <dbReference type="ARBA" id="ARBA00076793"/>
    </source>
</evidence>
<dbReference type="GO" id="GO:0030544">
    <property type="term" value="F:Hsp70 protein binding"/>
    <property type="evidence" value="ECO:0007669"/>
    <property type="project" value="TreeGrafter"/>
</dbReference>
<dbReference type="Gene3D" id="1.25.40.10">
    <property type="entry name" value="Tetratricopeptide repeat domain"/>
    <property type="match status" value="1"/>
</dbReference>
<comment type="similarity">
    <text evidence="1">Belongs to the thioredoxin family.</text>
</comment>
<keyword evidence="5" id="KW-0249">Electron transport</keyword>
<dbReference type="FunFam" id="1.25.40.10:FF:000112">
    <property type="entry name" value="FAM10 family protein"/>
    <property type="match status" value="1"/>
</dbReference>
<feature type="region of interest" description="Disordered" evidence="10">
    <location>
        <begin position="231"/>
        <end position="258"/>
    </location>
</feature>
<accession>A0AAF0W7A4</accession>
<keyword evidence="6" id="KW-1015">Disulfide bond</keyword>
<dbReference type="InterPro" id="IPR011990">
    <property type="entry name" value="TPR-like_helical_dom_sf"/>
</dbReference>
<dbReference type="GO" id="GO:0046983">
    <property type="term" value="F:protein dimerization activity"/>
    <property type="evidence" value="ECO:0007669"/>
    <property type="project" value="InterPro"/>
</dbReference>
<evidence type="ECO:0000313" key="13">
    <source>
        <dbReference type="Proteomes" id="UP000077755"/>
    </source>
</evidence>
<dbReference type="InterPro" id="IPR036249">
    <property type="entry name" value="Thioredoxin-like_sf"/>
</dbReference>
<dbReference type="GO" id="GO:0006950">
    <property type="term" value="P:response to stress"/>
    <property type="evidence" value="ECO:0007669"/>
    <property type="project" value="UniProtKB-ARBA"/>
</dbReference>
<dbReference type="GO" id="GO:0016667">
    <property type="term" value="F:oxidoreductase activity, acting on a sulfur group of donors"/>
    <property type="evidence" value="ECO:0007669"/>
    <property type="project" value="UniProtKB-ARBA"/>
</dbReference>
<dbReference type="Proteomes" id="UP000077755">
    <property type="component" value="Chromosome 1"/>
</dbReference>
<dbReference type="GO" id="GO:0000118">
    <property type="term" value="C:histone deacetylase complex"/>
    <property type="evidence" value="ECO:0007669"/>
    <property type="project" value="TreeGrafter"/>
</dbReference>
<evidence type="ECO:0000259" key="11">
    <source>
        <dbReference type="PROSITE" id="PS51352"/>
    </source>
</evidence>
<dbReference type="EMBL" id="CP093343">
    <property type="protein sequence ID" value="WOG84562.1"/>
    <property type="molecule type" value="Genomic_DNA"/>
</dbReference>
<dbReference type="InterPro" id="IPR013766">
    <property type="entry name" value="Thioredoxin_domain"/>
</dbReference>
<reference evidence="12" key="2">
    <citation type="submission" date="2022-03" db="EMBL/GenBank/DDBJ databases">
        <title>Draft title - Genomic analysis of global carrot germplasm unveils the trajectory of domestication and the origin of high carotenoid orange carrot.</title>
        <authorList>
            <person name="Iorizzo M."/>
            <person name="Ellison S."/>
            <person name="Senalik D."/>
            <person name="Macko-Podgorni A."/>
            <person name="Grzebelus D."/>
            <person name="Bostan H."/>
            <person name="Rolling W."/>
            <person name="Curaba J."/>
            <person name="Simon P."/>
        </authorList>
    </citation>
    <scope>NUCLEOTIDE SEQUENCE</scope>
    <source>
        <tissue evidence="12">Leaf</tissue>
    </source>
</reference>
<feature type="compositionally biased region" description="Basic and acidic residues" evidence="10">
    <location>
        <begin position="231"/>
        <end position="240"/>
    </location>
</feature>